<organism evidence="1">
    <name type="scientific">Arundo donax</name>
    <name type="common">Giant reed</name>
    <name type="synonym">Donax arundinaceus</name>
    <dbReference type="NCBI Taxonomy" id="35708"/>
    <lineage>
        <taxon>Eukaryota</taxon>
        <taxon>Viridiplantae</taxon>
        <taxon>Streptophyta</taxon>
        <taxon>Embryophyta</taxon>
        <taxon>Tracheophyta</taxon>
        <taxon>Spermatophyta</taxon>
        <taxon>Magnoliopsida</taxon>
        <taxon>Liliopsida</taxon>
        <taxon>Poales</taxon>
        <taxon>Poaceae</taxon>
        <taxon>PACMAD clade</taxon>
        <taxon>Arundinoideae</taxon>
        <taxon>Arundineae</taxon>
        <taxon>Arundo</taxon>
    </lineage>
</organism>
<protein>
    <submittedName>
        <fullName evidence="1">Uncharacterized protein</fullName>
    </submittedName>
</protein>
<accession>A0A0A8XQV4</accession>
<sequence>MRNDGFSRG</sequence>
<reference evidence="1" key="2">
    <citation type="journal article" date="2015" name="Data Brief">
        <title>Shoot transcriptome of the giant reed, Arundo donax.</title>
        <authorList>
            <person name="Barrero R.A."/>
            <person name="Guerrero F.D."/>
            <person name="Moolhuijzen P."/>
            <person name="Goolsby J.A."/>
            <person name="Tidwell J."/>
            <person name="Bellgard S.E."/>
            <person name="Bellgard M.I."/>
        </authorList>
    </citation>
    <scope>NUCLEOTIDE SEQUENCE</scope>
    <source>
        <tissue evidence="1">Shoot tissue taken approximately 20 cm above the soil surface</tissue>
    </source>
</reference>
<proteinExistence type="predicted"/>
<evidence type="ECO:0000313" key="1">
    <source>
        <dbReference type="EMBL" id="JAD16171.1"/>
    </source>
</evidence>
<dbReference type="EMBL" id="GBRH01281724">
    <property type="protein sequence ID" value="JAD16171.1"/>
    <property type="molecule type" value="Transcribed_RNA"/>
</dbReference>
<reference evidence="1" key="1">
    <citation type="submission" date="2014-09" db="EMBL/GenBank/DDBJ databases">
        <authorList>
            <person name="Magalhaes I.L.F."/>
            <person name="Oliveira U."/>
            <person name="Santos F.R."/>
            <person name="Vidigal T.H.D.A."/>
            <person name="Brescovit A.D."/>
            <person name="Santos A.J."/>
        </authorList>
    </citation>
    <scope>NUCLEOTIDE SEQUENCE</scope>
    <source>
        <tissue evidence="1">Shoot tissue taken approximately 20 cm above the soil surface</tissue>
    </source>
</reference>
<name>A0A0A8XQV4_ARUDO</name>